<feature type="signal peptide" evidence="1">
    <location>
        <begin position="1"/>
        <end position="21"/>
    </location>
</feature>
<dbReference type="AlphaFoldDB" id="A0A7D4TVY7"/>
<gene>
    <name evidence="2" type="ORF">HQ865_04045</name>
</gene>
<evidence type="ECO:0000313" key="2">
    <source>
        <dbReference type="EMBL" id="QKJ28957.1"/>
    </source>
</evidence>
<organism evidence="2 3">
    <name type="scientific">Mucilaginibacter mali</name>
    <dbReference type="NCBI Taxonomy" id="2740462"/>
    <lineage>
        <taxon>Bacteria</taxon>
        <taxon>Pseudomonadati</taxon>
        <taxon>Bacteroidota</taxon>
        <taxon>Sphingobacteriia</taxon>
        <taxon>Sphingobacteriales</taxon>
        <taxon>Sphingobacteriaceae</taxon>
        <taxon>Mucilaginibacter</taxon>
    </lineage>
</organism>
<evidence type="ECO:0000256" key="1">
    <source>
        <dbReference type="SAM" id="SignalP"/>
    </source>
</evidence>
<dbReference type="KEGG" id="mmab:HQ865_04045"/>
<dbReference type="EMBL" id="CP054139">
    <property type="protein sequence ID" value="QKJ28957.1"/>
    <property type="molecule type" value="Genomic_DNA"/>
</dbReference>
<evidence type="ECO:0000313" key="3">
    <source>
        <dbReference type="Proteomes" id="UP000505355"/>
    </source>
</evidence>
<protein>
    <submittedName>
        <fullName evidence="2">Uncharacterized protein</fullName>
    </submittedName>
</protein>
<sequence length="208" mass="23279">MKNLLKATAMLLLFFAVDCKAQGNMVTDINGRPYRTKAYDDIEGSPYLYDAWMPGTVKMNYGSVYTNISLKLNEQEGKLYFKGKNDEVLEFVDPVTEFTLNGMHFIAEAGTFYQVLADGSTKLLKQPVKEIQETKTYGSAVASKTFIAADKYFVMSNGKLTAVKKDKKAILAALAGKQAEVEAYMKKESLNFKNDADLAKLFIYYNSL</sequence>
<keyword evidence="3" id="KW-1185">Reference proteome</keyword>
<feature type="chain" id="PRO_5028945155" evidence="1">
    <location>
        <begin position="22"/>
        <end position="208"/>
    </location>
</feature>
<dbReference type="RefSeq" id="WP_173413655.1">
    <property type="nucleotide sequence ID" value="NZ_CP054139.1"/>
</dbReference>
<reference evidence="2 3" key="1">
    <citation type="submission" date="2020-05" db="EMBL/GenBank/DDBJ databases">
        <title>Mucilaginibacter mali sp. nov.</title>
        <authorList>
            <person name="Kim H.S."/>
            <person name="Lee K.C."/>
            <person name="Suh M.K."/>
            <person name="Kim J.-S."/>
            <person name="Han K.-I."/>
            <person name="Eom M.K."/>
            <person name="Shin Y.K."/>
            <person name="Lee J.-S."/>
        </authorList>
    </citation>
    <scope>NUCLEOTIDE SEQUENCE [LARGE SCALE GENOMIC DNA]</scope>
    <source>
        <strain evidence="2 3">G2-14</strain>
    </source>
</reference>
<accession>A0A7D4TVY7</accession>
<keyword evidence="1" id="KW-0732">Signal</keyword>
<dbReference type="Proteomes" id="UP000505355">
    <property type="component" value="Chromosome"/>
</dbReference>
<name>A0A7D4TVY7_9SPHI</name>
<proteinExistence type="predicted"/>